<dbReference type="VEuPathDB" id="PlasmoDB:PYYM_1368400"/>
<reference evidence="6 7" key="1">
    <citation type="journal article" date="2014" name="BMC Biol.">
        <title>A comprehensive evaluation of rodent malaria parasite genomes and gene expression.</title>
        <authorList>
            <person name="Otto T.D."/>
            <person name="Bohme U."/>
            <person name="Jackson A.P."/>
            <person name="Hunt M."/>
            <person name="Franke-Fayard B."/>
            <person name="Hoeijmakers W.A."/>
            <person name="Religa A.A."/>
            <person name="Robertson L."/>
            <person name="Sanders M."/>
            <person name="Ogun S.A."/>
            <person name="Cunningham D."/>
            <person name="Erhart A."/>
            <person name="Billker O."/>
            <person name="Khan S.M."/>
            <person name="Stunnenberg H.G."/>
            <person name="Langhorne J."/>
            <person name="Holder A.A."/>
            <person name="Waters A.P."/>
            <person name="Newbold C.I."/>
            <person name="Pain A."/>
            <person name="Berriman M."/>
            <person name="Janse C.J."/>
        </authorList>
    </citation>
    <scope>NUCLEOTIDE SEQUENCE [LARGE SCALE GENOMIC DNA]</scope>
    <source>
        <strain evidence="5 6">17X</strain>
        <strain evidence="4 7">YM</strain>
    </source>
</reference>
<dbReference type="OMA" id="YDEQIVN"/>
<reference evidence="4" key="3">
    <citation type="submission" date="2014-05" db="EMBL/GenBank/DDBJ databases">
        <authorList>
            <person name="Aslett A.Martin."/>
            <person name="De Silva Nishadi"/>
        </authorList>
    </citation>
    <scope>NUCLEOTIDE SEQUENCE</scope>
    <source>
        <strain evidence="4">YM</strain>
    </source>
</reference>
<evidence type="ECO:0000256" key="1">
    <source>
        <dbReference type="SAM" id="Coils"/>
    </source>
</evidence>
<dbReference type="GeneID" id="34860153"/>
<keyword evidence="3" id="KW-0732">Signal</keyword>
<keyword evidence="2" id="KW-0812">Transmembrane</keyword>
<dbReference type="Pfam" id="PF09592">
    <property type="entry name" value="DUF2031"/>
    <property type="match status" value="1"/>
</dbReference>
<proteinExistence type="predicted"/>
<dbReference type="Proteomes" id="UP000072874">
    <property type="component" value="Chromosome 13"/>
</dbReference>
<dbReference type="KEGG" id="pyo:PY17X_1372200"/>
<evidence type="ECO:0000313" key="5">
    <source>
        <dbReference type="EMBL" id="VTZ81089.1"/>
    </source>
</evidence>
<dbReference type="EMBL" id="LM993667">
    <property type="protein sequence ID" value="VTZ81089.1"/>
    <property type="molecule type" value="Genomic_DNA"/>
</dbReference>
<name>A0A077YDW4_PLAYE</name>
<evidence type="ECO:0000313" key="4">
    <source>
        <dbReference type="EMBL" id="CDU20331.1"/>
    </source>
</evidence>
<dbReference type="VEuPathDB" id="PlasmoDB:PY17X_1372200"/>
<dbReference type="EMBL" id="LK934641">
    <property type="protein sequence ID" value="CDU20331.1"/>
    <property type="molecule type" value="Genomic_DNA"/>
</dbReference>
<dbReference type="InterPro" id="IPR006484">
    <property type="entry name" value="PYST_B"/>
</dbReference>
<dbReference type="Proteomes" id="UP000072904">
    <property type="component" value="Chromosome 13"/>
</dbReference>
<keyword evidence="2" id="KW-1133">Transmembrane helix</keyword>
<feature type="transmembrane region" description="Helical" evidence="2">
    <location>
        <begin position="192"/>
        <end position="211"/>
    </location>
</feature>
<gene>
    <name evidence="5" type="ORF">PY17X_1372200</name>
    <name evidence="4" type="ORF">PYYM_1368400</name>
</gene>
<dbReference type="AlphaFoldDB" id="A0A077YDW4"/>
<dbReference type="OrthoDB" id="371876at2759"/>
<dbReference type="VEuPathDB" id="PlasmoDB:Py17XNL_001303550"/>
<sequence length="246" mass="29304">MRVNILKYVLFSIVICSFEYAKNELYFVNDRGMYLERNVTNFRNNRILADADNQFDLNEFYQSILSLVNQFNDCNDDNKEITSIRNVIDSHIKKHKESNISLNFKNLDSKTKKKINKFRTELEEVKKELDNKMNSELEMQSIYDEQIVNKDENSYVSEHQDLEKLKNDKYNEVILSRSYKKFKITRKMKKEVTKFTMACLGFIVVVFSILIGPVYLMALFIPSAIPIYFFLWRVNKYSNKLKKILK</sequence>
<evidence type="ECO:0000256" key="2">
    <source>
        <dbReference type="SAM" id="Phobius"/>
    </source>
</evidence>
<protein>
    <submittedName>
        <fullName evidence="4">Fam-b protein</fullName>
    </submittedName>
</protein>
<evidence type="ECO:0000256" key="3">
    <source>
        <dbReference type="SAM" id="SignalP"/>
    </source>
</evidence>
<keyword evidence="2" id="KW-0472">Membrane</keyword>
<evidence type="ECO:0000313" key="6">
    <source>
        <dbReference type="Proteomes" id="UP000072874"/>
    </source>
</evidence>
<feature type="coiled-coil region" evidence="1">
    <location>
        <begin position="108"/>
        <end position="139"/>
    </location>
</feature>
<dbReference type="VEuPathDB" id="PlasmoDB:PY06190"/>
<reference evidence="5" key="2">
    <citation type="submission" date="2014-05" db="EMBL/GenBank/DDBJ databases">
        <authorList>
            <person name="Aslett M.A."/>
            <person name="De Silva N."/>
        </authorList>
    </citation>
    <scope>NUCLEOTIDE SEQUENCE</scope>
    <source>
        <strain evidence="5">17X</strain>
    </source>
</reference>
<feature type="transmembrane region" description="Helical" evidence="2">
    <location>
        <begin position="217"/>
        <end position="234"/>
    </location>
</feature>
<feature type="chain" id="PRO_5014501944" evidence="3">
    <location>
        <begin position="22"/>
        <end position="246"/>
    </location>
</feature>
<dbReference type="RefSeq" id="XP_022813783.1">
    <property type="nucleotide sequence ID" value="XM_022957353.1"/>
</dbReference>
<keyword evidence="1" id="KW-0175">Coiled coil</keyword>
<accession>A0A077YDW4</accession>
<feature type="signal peptide" evidence="3">
    <location>
        <begin position="1"/>
        <end position="21"/>
    </location>
</feature>
<dbReference type="NCBIfam" id="TIGR01597">
    <property type="entry name" value="PYST-B"/>
    <property type="match status" value="1"/>
</dbReference>
<organism evidence="4 7">
    <name type="scientific">Plasmodium yoelii</name>
    <dbReference type="NCBI Taxonomy" id="5861"/>
    <lineage>
        <taxon>Eukaryota</taxon>
        <taxon>Sar</taxon>
        <taxon>Alveolata</taxon>
        <taxon>Apicomplexa</taxon>
        <taxon>Aconoidasida</taxon>
        <taxon>Haemosporida</taxon>
        <taxon>Plasmodiidae</taxon>
        <taxon>Plasmodium</taxon>
        <taxon>Plasmodium (Vinckeia)</taxon>
    </lineage>
</organism>
<evidence type="ECO:0000313" key="7">
    <source>
        <dbReference type="Proteomes" id="UP000072904"/>
    </source>
</evidence>
<reference evidence="5" key="4">
    <citation type="submission" date="2019-05" db="EMBL/GenBank/DDBJ databases">
        <authorList>
            <consortium name="Pathogen Informatics"/>
        </authorList>
    </citation>
    <scope>NUCLEOTIDE SEQUENCE</scope>
    <source>
        <strain evidence="5">17X</strain>
    </source>
</reference>